<evidence type="ECO:0000256" key="1">
    <source>
        <dbReference type="SAM" id="MobiDB-lite"/>
    </source>
</evidence>
<feature type="region of interest" description="Disordered" evidence="1">
    <location>
        <begin position="1"/>
        <end position="154"/>
    </location>
</feature>
<feature type="compositionally biased region" description="Basic and acidic residues" evidence="1">
    <location>
        <begin position="69"/>
        <end position="96"/>
    </location>
</feature>
<dbReference type="AlphaFoldDB" id="A0A812DJQ3"/>
<dbReference type="EMBL" id="CAHIKZ030003695">
    <property type="protein sequence ID" value="CAE1303236.1"/>
    <property type="molecule type" value="Genomic_DNA"/>
</dbReference>
<evidence type="ECO:0000313" key="3">
    <source>
        <dbReference type="Proteomes" id="UP000597762"/>
    </source>
</evidence>
<proteinExistence type="predicted"/>
<protein>
    <submittedName>
        <fullName evidence="2">Uncharacterized protein</fullName>
    </submittedName>
</protein>
<feature type="compositionally biased region" description="Basic and acidic residues" evidence="1">
    <location>
        <begin position="135"/>
        <end position="154"/>
    </location>
</feature>
<dbReference type="Proteomes" id="UP000597762">
    <property type="component" value="Unassembled WGS sequence"/>
</dbReference>
<name>A0A812DJQ3_ACAPH</name>
<comment type="caution">
    <text evidence="2">The sequence shown here is derived from an EMBL/GenBank/DDBJ whole genome shotgun (WGS) entry which is preliminary data.</text>
</comment>
<evidence type="ECO:0000313" key="2">
    <source>
        <dbReference type="EMBL" id="CAE1303236.1"/>
    </source>
</evidence>
<keyword evidence="3" id="KW-1185">Reference proteome</keyword>
<reference evidence="2" key="1">
    <citation type="submission" date="2021-01" db="EMBL/GenBank/DDBJ databases">
        <authorList>
            <person name="Li R."/>
            <person name="Bekaert M."/>
        </authorList>
    </citation>
    <scope>NUCLEOTIDE SEQUENCE</scope>
    <source>
        <strain evidence="2">Farmed</strain>
    </source>
</reference>
<feature type="compositionally biased region" description="Basic and acidic residues" evidence="1">
    <location>
        <begin position="14"/>
        <end position="26"/>
    </location>
</feature>
<organism evidence="2 3">
    <name type="scientific">Acanthosepion pharaonis</name>
    <name type="common">Pharaoh cuttlefish</name>
    <name type="synonym">Sepia pharaonis</name>
    <dbReference type="NCBI Taxonomy" id="158019"/>
    <lineage>
        <taxon>Eukaryota</taxon>
        <taxon>Metazoa</taxon>
        <taxon>Spiralia</taxon>
        <taxon>Lophotrochozoa</taxon>
        <taxon>Mollusca</taxon>
        <taxon>Cephalopoda</taxon>
        <taxon>Coleoidea</taxon>
        <taxon>Decapodiformes</taxon>
        <taxon>Sepiida</taxon>
        <taxon>Sepiina</taxon>
        <taxon>Sepiidae</taxon>
        <taxon>Acanthosepion</taxon>
    </lineage>
</organism>
<accession>A0A812DJQ3</accession>
<gene>
    <name evidence="2" type="ORF">SPHA_55457</name>
</gene>
<sequence>MGRATALGQFGGDGRQRRLDGRRDIAATDASAVTARRPARYALLHGILRPGPPASPEQPDQQRQHHQRERQGGDDHRGSSARRAARDQQDDGDQRSSTHQNQPLHLGRLGPAARPMMSITSEPELCGRDEEDANHEDGERRRRAAERQIGEEFEQRDRDIVGHCRRDRSGRDALIRGTARCCRTPSSRGR</sequence>